<dbReference type="PANTHER" id="PTHR40072">
    <property type="entry name" value="MOLYBDOPTERIN-GUANINE DINUCLEOTIDE BIOSYNTHESIS ADAPTER PROTEIN-RELATED"/>
    <property type="match status" value="1"/>
</dbReference>
<dbReference type="InterPro" id="IPR004435">
    <property type="entry name" value="MobB_dom"/>
</dbReference>
<dbReference type="InterPro" id="IPR027417">
    <property type="entry name" value="P-loop_NTPase"/>
</dbReference>
<dbReference type="PANTHER" id="PTHR40072:SF1">
    <property type="entry name" value="MOLYBDOPTERIN-GUANINE DINUCLEOTIDE BIOSYNTHESIS ADAPTER PROTEIN"/>
    <property type="match status" value="1"/>
</dbReference>
<dbReference type="RefSeq" id="WP_203412944.1">
    <property type="nucleotide sequence ID" value="NZ_CP060244.1"/>
</dbReference>
<feature type="domain" description="Molybdopterin-guanine dinucleotide biosynthesis protein B (MobB)" evidence="1">
    <location>
        <begin position="5"/>
        <end position="139"/>
    </location>
</feature>
<dbReference type="Pfam" id="PF03205">
    <property type="entry name" value="MobB"/>
    <property type="match status" value="1"/>
</dbReference>
<evidence type="ECO:0000259" key="1">
    <source>
        <dbReference type="Pfam" id="PF03205"/>
    </source>
</evidence>
<dbReference type="Proteomes" id="UP000516349">
    <property type="component" value="Chromosome"/>
</dbReference>
<dbReference type="GO" id="GO:0005525">
    <property type="term" value="F:GTP binding"/>
    <property type="evidence" value="ECO:0007669"/>
    <property type="project" value="InterPro"/>
</dbReference>
<dbReference type="AlphaFoldDB" id="A0A7H1NSE4"/>
<proteinExistence type="predicted"/>
<dbReference type="NCBIfam" id="TIGR00176">
    <property type="entry name" value="mobB"/>
    <property type="match status" value="1"/>
</dbReference>
<evidence type="ECO:0000313" key="3">
    <source>
        <dbReference type="Proteomes" id="UP000516349"/>
    </source>
</evidence>
<evidence type="ECO:0000313" key="2">
    <source>
        <dbReference type="EMBL" id="QNT78704.1"/>
    </source>
</evidence>
<dbReference type="SUPFAM" id="SSF52540">
    <property type="entry name" value="P-loop containing nucleoside triphosphate hydrolases"/>
    <property type="match status" value="1"/>
</dbReference>
<gene>
    <name evidence="2" type="primary">mobB</name>
    <name evidence="2" type="ORF">JGUZn3_14810</name>
</gene>
<name>A0A7H1NSE4_9PROT</name>
<dbReference type="EMBL" id="CP060244">
    <property type="protein sequence ID" value="QNT78704.1"/>
    <property type="molecule type" value="Genomic_DNA"/>
</dbReference>
<dbReference type="CDD" id="cd03116">
    <property type="entry name" value="MobB"/>
    <property type="match status" value="1"/>
</dbReference>
<protein>
    <submittedName>
        <fullName evidence="2">Molybdopterin-guanine dinucleotide biosynthesis adapter protein</fullName>
    </submittedName>
</protein>
<dbReference type="Gene3D" id="3.40.50.300">
    <property type="entry name" value="P-loop containing nucleotide triphosphate hydrolases"/>
    <property type="match status" value="1"/>
</dbReference>
<dbReference type="InterPro" id="IPR052539">
    <property type="entry name" value="MGD_biosynthesis_adapter"/>
</dbReference>
<sequence>MTTHIMGIAGWSGAGKTTLLTKVIPYLKHNMSLSISTLKHAHHGFDIDQKGKDSYLHREAGATEVMIASDKRWALMHENTSDPSEKPSFSQLLKQMSNVDLILVEGFKSLLPVALEIHRAALQKPFLYPNLPSICGVATLESFNFPSHITALNLDDIPSIATFITHRAIPIEQVR</sequence>
<keyword evidence="3" id="KW-1185">Reference proteome</keyword>
<accession>A0A7H1NSE4</accession>
<dbReference type="GO" id="GO:0006777">
    <property type="term" value="P:Mo-molybdopterin cofactor biosynthetic process"/>
    <property type="evidence" value="ECO:0007669"/>
    <property type="project" value="InterPro"/>
</dbReference>
<organism evidence="2 3">
    <name type="scientific">Entomobacter blattae</name>
    <dbReference type="NCBI Taxonomy" id="2762277"/>
    <lineage>
        <taxon>Bacteria</taxon>
        <taxon>Pseudomonadati</taxon>
        <taxon>Pseudomonadota</taxon>
        <taxon>Alphaproteobacteria</taxon>
        <taxon>Acetobacterales</taxon>
        <taxon>Acetobacteraceae</taxon>
        <taxon>Entomobacter</taxon>
    </lineage>
</organism>
<reference evidence="2 3" key="1">
    <citation type="submission" date="2020-08" db="EMBL/GenBank/DDBJ databases">
        <title>Complete genome sequence of Entomobacter blattae G55GP.</title>
        <authorList>
            <person name="Poehlein A."/>
            <person name="Guzman J."/>
            <person name="Daniel R."/>
            <person name="Vilcinskas A."/>
        </authorList>
    </citation>
    <scope>NUCLEOTIDE SEQUENCE [LARGE SCALE GENOMIC DNA]</scope>
    <source>
        <strain evidence="2 3">G55GP</strain>
    </source>
</reference>
<dbReference type="KEGG" id="ebla:JGUZn3_14810"/>